<gene>
    <name evidence="1" type="ORF">A2Y82_02565</name>
</gene>
<organism evidence="1 2">
    <name type="scientific">Candidatus Buchananbacteria bacterium RBG_13_36_9</name>
    <dbReference type="NCBI Taxonomy" id="1797530"/>
    <lineage>
        <taxon>Bacteria</taxon>
        <taxon>Candidatus Buchananiibacteriota</taxon>
    </lineage>
</organism>
<name>A0A1G1XNV8_9BACT</name>
<accession>A0A1G1XNV8</accession>
<dbReference type="AlphaFoldDB" id="A0A1G1XNV8"/>
<proteinExistence type="predicted"/>
<evidence type="ECO:0000313" key="1">
    <source>
        <dbReference type="EMBL" id="OGY41738.1"/>
    </source>
</evidence>
<dbReference type="EMBL" id="MHHZ01000014">
    <property type="protein sequence ID" value="OGY41738.1"/>
    <property type="molecule type" value="Genomic_DNA"/>
</dbReference>
<dbReference type="Proteomes" id="UP000176498">
    <property type="component" value="Unassembled WGS sequence"/>
</dbReference>
<protein>
    <submittedName>
        <fullName evidence="1">Uncharacterized protein</fullName>
    </submittedName>
</protein>
<sequence length="82" mass="9546">MSVIPNEVRDLFVLPFQRDPSVPSGLRLLKQASACEGRMTWCGIAHLPPLAWPKRANQNTLIARIKKQRYYPLFFLVTFYIR</sequence>
<comment type="caution">
    <text evidence="1">The sequence shown here is derived from an EMBL/GenBank/DDBJ whole genome shotgun (WGS) entry which is preliminary data.</text>
</comment>
<evidence type="ECO:0000313" key="2">
    <source>
        <dbReference type="Proteomes" id="UP000176498"/>
    </source>
</evidence>
<reference evidence="1 2" key="1">
    <citation type="journal article" date="2016" name="Nat. Commun.">
        <title>Thousands of microbial genomes shed light on interconnected biogeochemical processes in an aquifer system.</title>
        <authorList>
            <person name="Anantharaman K."/>
            <person name="Brown C.T."/>
            <person name="Hug L.A."/>
            <person name="Sharon I."/>
            <person name="Castelle C.J."/>
            <person name="Probst A.J."/>
            <person name="Thomas B.C."/>
            <person name="Singh A."/>
            <person name="Wilkins M.J."/>
            <person name="Karaoz U."/>
            <person name="Brodie E.L."/>
            <person name="Williams K.H."/>
            <person name="Hubbard S.S."/>
            <person name="Banfield J.F."/>
        </authorList>
    </citation>
    <scope>NUCLEOTIDE SEQUENCE [LARGE SCALE GENOMIC DNA]</scope>
</reference>